<dbReference type="EMBL" id="AP028215">
    <property type="protein sequence ID" value="BEI91230.1"/>
    <property type="molecule type" value="Genomic_DNA"/>
</dbReference>
<dbReference type="Pfam" id="PF10270">
    <property type="entry name" value="MMgT"/>
    <property type="match status" value="1"/>
</dbReference>
<dbReference type="AlphaFoldDB" id="A0AA48QVD2"/>
<evidence type="ECO:0000256" key="7">
    <source>
        <dbReference type="SAM" id="SignalP"/>
    </source>
</evidence>
<proteinExistence type="inferred from homology"/>
<evidence type="ECO:0000313" key="9">
    <source>
        <dbReference type="Proteomes" id="UP001233271"/>
    </source>
</evidence>
<evidence type="ECO:0008006" key="10">
    <source>
        <dbReference type="Google" id="ProtNLM"/>
    </source>
</evidence>
<keyword evidence="3 6" id="KW-0812">Transmembrane</keyword>
<keyword evidence="5 6" id="KW-0472">Membrane</keyword>
<keyword evidence="4 6" id="KW-1133">Transmembrane helix</keyword>
<name>A0AA48QVD2_9TREE</name>
<dbReference type="InterPro" id="IPR018937">
    <property type="entry name" value="MMgT"/>
</dbReference>
<evidence type="ECO:0000256" key="4">
    <source>
        <dbReference type="ARBA" id="ARBA00022989"/>
    </source>
</evidence>
<organism evidence="8 9">
    <name type="scientific">Cutaneotrichosporon cavernicola</name>
    <dbReference type="NCBI Taxonomy" id="279322"/>
    <lineage>
        <taxon>Eukaryota</taxon>
        <taxon>Fungi</taxon>
        <taxon>Dikarya</taxon>
        <taxon>Basidiomycota</taxon>
        <taxon>Agaricomycotina</taxon>
        <taxon>Tremellomycetes</taxon>
        <taxon>Trichosporonales</taxon>
        <taxon>Trichosporonaceae</taxon>
        <taxon>Cutaneotrichosporon</taxon>
    </lineage>
</organism>
<evidence type="ECO:0000256" key="1">
    <source>
        <dbReference type="ARBA" id="ARBA00004127"/>
    </source>
</evidence>
<gene>
    <name evidence="8" type="ORF">CcaverHIS019_0400500</name>
</gene>
<dbReference type="RefSeq" id="XP_060456495.1">
    <property type="nucleotide sequence ID" value="XM_060599841.1"/>
</dbReference>
<dbReference type="GeneID" id="85495100"/>
<feature type="signal peptide" evidence="7">
    <location>
        <begin position="1"/>
        <end position="20"/>
    </location>
</feature>
<dbReference type="GO" id="GO:0012505">
    <property type="term" value="C:endomembrane system"/>
    <property type="evidence" value="ECO:0007669"/>
    <property type="project" value="UniProtKB-SubCell"/>
</dbReference>
<feature type="chain" id="PRO_5041342976" description="Membrane magnesium transporter" evidence="7">
    <location>
        <begin position="21"/>
        <end position="102"/>
    </location>
</feature>
<evidence type="ECO:0000256" key="5">
    <source>
        <dbReference type="ARBA" id="ARBA00023136"/>
    </source>
</evidence>
<protein>
    <recommendedName>
        <fullName evidence="10">Membrane magnesium transporter</fullName>
    </recommendedName>
</protein>
<evidence type="ECO:0000313" key="8">
    <source>
        <dbReference type="EMBL" id="BEI91230.1"/>
    </source>
</evidence>
<sequence>MLANALVVLASIALLHAAFSAYEYLSALKALGQPSAALPNSIIAEAVVSLLIFIPAIALAYPPLQDVTYRGELAKRTPDDMDARMGFMRFSARGAALFGDRS</sequence>
<comment type="subcellular location">
    <subcellularLocation>
        <location evidence="1">Endomembrane system</location>
        <topology evidence="1">Multi-pass membrane protein</topology>
    </subcellularLocation>
</comment>
<dbReference type="KEGG" id="ccac:CcaHIS019_0400500"/>
<evidence type="ECO:0000256" key="2">
    <source>
        <dbReference type="ARBA" id="ARBA00006109"/>
    </source>
</evidence>
<evidence type="ECO:0000256" key="6">
    <source>
        <dbReference type="SAM" id="Phobius"/>
    </source>
</evidence>
<reference evidence="8" key="1">
    <citation type="journal article" date="2023" name="BMC Genomics">
        <title>Chromosome-level genome assemblies of Cutaneotrichosporon spp. (Trichosporonales, Basidiomycota) reveal imbalanced evolution between nucleotide sequences and chromosome synteny.</title>
        <authorList>
            <person name="Kobayashi Y."/>
            <person name="Kayamori A."/>
            <person name="Aoki K."/>
            <person name="Shiwa Y."/>
            <person name="Matsutani M."/>
            <person name="Fujita N."/>
            <person name="Sugita T."/>
            <person name="Iwasaki W."/>
            <person name="Tanaka N."/>
            <person name="Takashima M."/>
        </authorList>
    </citation>
    <scope>NUCLEOTIDE SEQUENCE</scope>
    <source>
        <strain evidence="8">HIS019</strain>
    </source>
</reference>
<feature type="transmembrane region" description="Helical" evidence="6">
    <location>
        <begin position="36"/>
        <end position="61"/>
    </location>
</feature>
<keyword evidence="7" id="KW-0732">Signal</keyword>
<comment type="similarity">
    <text evidence="2">Belongs to the membrane magnesium transporter (TC 1.A.67) family.</text>
</comment>
<keyword evidence="9" id="KW-1185">Reference proteome</keyword>
<accession>A0AA48QVD2</accession>
<dbReference type="Proteomes" id="UP001233271">
    <property type="component" value="Chromosome 4"/>
</dbReference>
<evidence type="ECO:0000256" key="3">
    <source>
        <dbReference type="ARBA" id="ARBA00022692"/>
    </source>
</evidence>